<evidence type="ECO:0000313" key="2">
    <source>
        <dbReference type="Proteomes" id="UP001224359"/>
    </source>
</evidence>
<name>A0ABT9VCX2_9BACI</name>
<organism evidence="1 2">
    <name type="scientific">Alkalibacillus salilacus</name>
    <dbReference type="NCBI Taxonomy" id="284582"/>
    <lineage>
        <taxon>Bacteria</taxon>
        <taxon>Bacillati</taxon>
        <taxon>Bacillota</taxon>
        <taxon>Bacilli</taxon>
        <taxon>Bacillales</taxon>
        <taxon>Bacillaceae</taxon>
        <taxon>Alkalibacillus</taxon>
    </lineage>
</organism>
<dbReference type="EMBL" id="JAUSTQ010000002">
    <property type="protein sequence ID" value="MDQ0158818.1"/>
    <property type="molecule type" value="Genomic_DNA"/>
</dbReference>
<proteinExistence type="predicted"/>
<protein>
    <submittedName>
        <fullName evidence="1">Uncharacterized protein</fullName>
    </submittedName>
</protein>
<evidence type="ECO:0000313" key="1">
    <source>
        <dbReference type="EMBL" id="MDQ0158818.1"/>
    </source>
</evidence>
<sequence>MTWEEKLQEKLESMSTSKKIENFLMVSSRFEHVYNKIIKPICINDKSFFNTIKSENEAHFFIVNCSLSLKNKSDHILVGTGTEELLVFGKIYFENGYSYYKNKSSDYGEYLDDKVINELFRFAYNDFIQD</sequence>
<dbReference type="RefSeq" id="WP_306974808.1">
    <property type="nucleotide sequence ID" value="NZ_JAUSTQ010000002.1"/>
</dbReference>
<keyword evidence="2" id="KW-1185">Reference proteome</keyword>
<dbReference type="Proteomes" id="UP001224359">
    <property type="component" value="Unassembled WGS sequence"/>
</dbReference>
<accession>A0ABT9VCX2</accession>
<reference evidence="1 2" key="1">
    <citation type="submission" date="2023-07" db="EMBL/GenBank/DDBJ databases">
        <title>Genomic Encyclopedia of Type Strains, Phase IV (KMG-IV): sequencing the most valuable type-strain genomes for metagenomic binning, comparative biology and taxonomic classification.</title>
        <authorList>
            <person name="Goeker M."/>
        </authorList>
    </citation>
    <scope>NUCLEOTIDE SEQUENCE [LARGE SCALE GENOMIC DNA]</scope>
    <source>
        <strain evidence="1 2">DSM 16460</strain>
    </source>
</reference>
<comment type="caution">
    <text evidence="1">The sequence shown here is derived from an EMBL/GenBank/DDBJ whole genome shotgun (WGS) entry which is preliminary data.</text>
</comment>
<gene>
    <name evidence="1" type="ORF">J2S77_000774</name>
</gene>